<gene>
    <name evidence="9" type="ORF">DesyoDRAFT_5010</name>
</gene>
<dbReference type="HOGENOM" id="CLU_054750_1_2_9"/>
<feature type="transmembrane region" description="Helical" evidence="8">
    <location>
        <begin position="188"/>
        <end position="209"/>
    </location>
</feature>
<dbReference type="eggNOG" id="COG0730">
    <property type="taxonomic scope" value="Bacteria"/>
</dbReference>
<comment type="similarity">
    <text evidence="2 8">Belongs to the 4-toluene sulfonate uptake permease (TSUP) (TC 2.A.102) family.</text>
</comment>
<evidence type="ECO:0000256" key="3">
    <source>
        <dbReference type="ARBA" id="ARBA00022448"/>
    </source>
</evidence>
<proteinExistence type="inferred from homology"/>
<organism evidence="9 10">
    <name type="scientific">Desulfosporosinus youngiae DSM 17734</name>
    <dbReference type="NCBI Taxonomy" id="768710"/>
    <lineage>
        <taxon>Bacteria</taxon>
        <taxon>Bacillati</taxon>
        <taxon>Bacillota</taxon>
        <taxon>Clostridia</taxon>
        <taxon>Eubacteriales</taxon>
        <taxon>Desulfitobacteriaceae</taxon>
        <taxon>Desulfosporosinus</taxon>
    </lineage>
</organism>
<comment type="subcellular location">
    <subcellularLocation>
        <location evidence="1 8">Cell membrane</location>
        <topology evidence="1 8">Multi-pass membrane protein</topology>
    </subcellularLocation>
</comment>
<dbReference type="Proteomes" id="UP000005104">
    <property type="component" value="Chromosome"/>
</dbReference>
<dbReference type="GO" id="GO:0005886">
    <property type="term" value="C:plasma membrane"/>
    <property type="evidence" value="ECO:0007669"/>
    <property type="project" value="UniProtKB-SubCell"/>
</dbReference>
<dbReference type="STRING" id="768710.DesyoDRAFT_5010"/>
<dbReference type="PANTHER" id="PTHR30269:SF37">
    <property type="entry name" value="MEMBRANE TRANSPORTER PROTEIN"/>
    <property type="match status" value="1"/>
</dbReference>
<name>H5Y036_9FIRM</name>
<keyword evidence="4 8" id="KW-1003">Cell membrane</keyword>
<keyword evidence="7 8" id="KW-0472">Membrane</keyword>
<dbReference type="Pfam" id="PF01925">
    <property type="entry name" value="TauE"/>
    <property type="match status" value="1"/>
</dbReference>
<dbReference type="OrthoDB" id="7843147at2"/>
<reference evidence="9 10" key="1">
    <citation type="submission" date="2011-11" db="EMBL/GenBank/DDBJ databases">
        <title>The Noncontiguous Finished genome of Desulfosporosinus youngiae DSM 17734.</title>
        <authorList>
            <consortium name="US DOE Joint Genome Institute (JGI-PGF)"/>
            <person name="Lucas S."/>
            <person name="Han J."/>
            <person name="Lapidus A."/>
            <person name="Cheng J.-F."/>
            <person name="Goodwin L."/>
            <person name="Pitluck S."/>
            <person name="Peters L."/>
            <person name="Ovchinnikova G."/>
            <person name="Lu M."/>
            <person name="Land M.L."/>
            <person name="Hauser L."/>
            <person name="Pester M."/>
            <person name="Spring S."/>
            <person name="Ollivier B."/>
            <person name="Rattei T."/>
            <person name="Klenk H.-P."/>
            <person name="Wagner M."/>
            <person name="Loy A."/>
            <person name="Woyke T.J."/>
        </authorList>
    </citation>
    <scope>NUCLEOTIDE SEQUENCE [LARGE SCALE GENOMIC DNA]</scope>
    <source>
        <strain evidence="9 10">DSM 17734</strain>
    </source>
</reference>
<feature type="transmembrane region" description="Helical" evidence="8">
    <location>
        <begin position="72"/>
        <end position="89"/>
    </location>
</feature>
<dbReference type="RefSeq" id="WP_007787102.1">
    <property type="nucleotide sequence ID" value="NZ_CM001441.1"/>
</dbReference>
<feature type="transmembrane region" description="Helical" evidence="8">
    <location>
        <begin position="42"/>
        <end position="60"/>
    </location>
</feature>
<evidence type="ECO:0000313" key="10">
    <source>
        <dbReference type="Proteomes" id="UP000005104"/>
    </source>
</evidence>
<accession>H5Y036</accession>
<keyword evidence="6 8" id="KW-1133">Transmembrane helix</keyword>
<dbReference type="AlphaFoldDB" id="H5Y036"/>
<keyword evidence="3" id="KW-0813">Transport</keyword>
<sequence length="237" mass="26452">MNIVALILIVLMASTLQAATGFGFAIMAIPFLLLLFDPRDAIQLNIILCFLISLIMVYKIRREINREILIRLIKGGIIGILPGLGLFIFLDVRPLKLLVSILILVITALLVAKIKFQQSKLKELIVGAFSGLLTTSIGLPGPPLMIYFAGAKADKATIRGTTIAYFVFVSPISLLLQLSMYHISTGVWTATLWSIPFLWLGVFLGQWLFDRLDQHRLQIIIYFLLFCTGLYLLLTTL</sequence>
<dbReference type="InterPro" id="IPR052017">
    <property type="entry name" value="TSUP"/>
</dbReference>
<dbReference type="PANTHER" id="PTHR30269">
    <property type="entry name" value="TRANSMEMBRANE PROTEIN YFCA"/>
    <property type="match status" value="1"/>
</dbReference>
<evidence type="ECO:0000256" key="7">
    <source>
        <dbReference type="ARBA" id="ARBA00023136"/>
    </source>
</evidence>
<dbReference type="InterPro" id="IPR002781">
    <property type="entry name" value="TM_pro_TauE-like"/>
</dbReference>
<keyword evidence="10" id="KW-1185">Reference proteome</keyword>
<feature type="transmembrane region" description="Helical" evidence="8">
    <location>
        <begin position="124"/>
        <end position="150"/>
    </location>
</feature>
<evidence type="ECO:0000256" key="6">
    <source>
        <dbReference type="ARBA" id="ARBA00022989"/>
    </source>
</evidence>
<keyword evidence="5 8" id="KW-0812">Transmembrane</keyword>
<dbReference type="EMBL" id="CM001441">
    <property type="protein sequence ID" value="EHQ91945.1"/>
    <property type="molecule type" value="Genomic_DNA"/>
</dbReference>
<evidence type="ECO:0000256" key="8">
    <source>
        <dbReference type="RuleBase" id="RU363041"/>
    </source>
</evidence>
<feature type="transmembrane region" description="Helical" evidence="8">
    <location>
        <begin position="156"/>
        <end position="176"/>
    </location>
</feature>
<feature type="transmembrane region" description="Helical" evidence="8">
    <location>
        <begin position="95"/>
        <end position="112"/>
    </location>
</feature>
<evidence type="ECO:0000256" key="4">
    <source>
        <dbReference type="ARBA" id="ARBA00022475"/>
    </source>
</evidence>
<feature type="transmembrane region" description="Helical" evidence="8">
    <location>
        <begin position="215"/>
        <end position="234"/>
    </location>
</feature>
<evidence type="ECO:0000256" key="5">
    <source>
        <dbReference type="ARBA" id="ARBA00022692"/>
    </source>
</evidence>
<evidence type="ECO:0000313" key="9">
    <source>
        <dbReference type="EMBL" id="EHQ91945.1"/>
    </source>
</evidence>
<protein>
    <recommendedName>
        <fullName evidence="8">Probable membrane transporter protein</fullName>
    </recommendedName>
</protein>
<evidence type="ECO:0000256" key="2">
    <source>
        <dbReference type="ARBA" id="ARBA00009142"/>
    </source>
</evidence>
<evidence type="ECO:0000256" key="1">
    <source>
        <dbReference type="ARBA" id="ARBA00004651"/>
    </source>
</evidence>